<evidence type="ECO:0000256" key="1">
    <source>
        <dbReference type="ARBA" id="ARBA00022884"/>
    </source>
</evidence>
<dbReference type="Proteomes" id="UP000229740">
    <property type="component" value="Unassembled WGS sequence"/>
</dbReference>
<reference evidence="4 5" key="1">
    <citation type="submission" date="2017-10" db="EMBL/GenBank/DDBJ databases">
        <title>Novel microbial diversity and functional potential in the marine mammal oral microbiome.</title>
        <authorList>
            <person name="Dudek N.K."/>
            <person name="Sun C.L."/>
            <person name="Burstein D."/>
            <person name="Kantor R.S."/>
            <person name="Aliaga Goltsman D.S."/>
            <person name="Bik E.M."/>
            <person name="Thomas B.C."/>
            <person name="Banfield J.F."/>
            <person name="Relman D.A."/>
        </authorList>
    </citation>
    <scope>NUCLEOTIDE SEQUENCE [LARGE SCALE GENOMIC DNA]</scope>
    <source>
        <strain evidence="4">DOLZORAL124_49_17</strain>
    </source>
</reference>
<organism evidence="4 5">
    <name type="scientific">candidate division KSB3 bacterium</name>
    <dbReference type="NCBI Taxonomy" id="2044937"/>
    <lineage>
        <taxon>Bacteria</taxon>
        <taxon>candidate division KSB3</taxon>
    </lineage>
</organism>
<dbReference type="PANTHER" id="PTHR40065">
    <property type="entry name" value="RNA-BINDING PROTEIN YHBY"/>
    <property type="match status" value="1"/>
</dbReference>
<keyword evidence="1 2" id="KW-0694">RNA-binding</keyword>
<comment type="caution">
    <text evidence="4">The sequence shown here is derived from an EMBL/GenBank/DDBJ whole genome shotgun (WGS) entry which is preliminary data.</text>
</comment>
<dbReference type="Pfam" id="PF01985">
    <property type="entry name" value="CRS1_YhbY"/>
    <property type="match status" value="1"/>
</dbReference>
<dbReference type="AlphaFoldDB" id="A0A2G6E628"/>
<evidence type="ECO:0000313" key="5">
    <source>
        <dbReference type="Proteomes" id="UP000229740"/>
    </source>
</evidence>
<accession>A0A2G6E628</accession>
<dbReference type="InterPro" id="IPR051925">
    <property type="entry name" value="RNA-binding_domain"/>
</dbReference>
<dbReference type="InterPro" id="IPR035920">
    <property type="entry name" value="YhbY-like_sf"/>
</dbReference>
<dbReference type="SUPFAM" id="SSF75471">
    <property type="entry name" value="YhbY-like"/>
    <property type="match status" value="1"/>
</dbReference>
<dbReference type="PANTHER" id="PTHR40065:SF3">
    <property type="entry name" value="RNA-BINDING PROTEIN YHBY"/>
    <property type="match status" value="1"/>
</dbReference>
<sequence>MPELTAARRKYLRGLAHQLKPLVLIGQKGVSKSLIEAVDDALELHELIKLKFNDFKDEKATLAKDIEANTHSEIVGMIGNVAIFYRQQPDRKKRKIQLP</sequence>
<dbReference type="EMBL" id="PDPS01000026">
    <property type="protein sequence ID" value="PID57546.1"/>
    <property type="molecule type" value="Genomic_DNA"/>
</dbReference>
<dbReference type="SMART" id="SM01103">
    <property type="entry name" value="CRS1_YhbY"/>
    <property type="match status" value="1"/>
</dbReference>
<dbReference type="GO" id="GO:0003723">
    <property type="term" value="F:RNA binding"/>
    <property type="evidence" value="ECO:0007669"/>
    <property type="project" value="UniProtKB-UniRule"/>
</dbReference>
<evidence type="ECO:0000256" key="2">
    <source>
        <dbReference type="PROSITE-ProRule" id="PRU00626"/>
    </source>
</evidence>
<evidence type="ECO:0000313" key="4">
    <source>
        <dbReference type="EMBL" id="PID57546.1"/>
    </source>
</evidence>
<dbReference type="Gene3D" id="3.30.110.60">
    <property type="entry name" value="YhbY-like"/>
    <property type="match status" value="1"/>
</dbReference>
<name>A0A2G6E628_9BACT</name>
<proteinExistence type="predicted"/>
<protein>
    <submittedName>
        <fullName evidence="4">Ribosome assembly RNA-binding protein YhbY</fullName>
    </submittedName>
</protein>
<dbReference type="InterPro" id="IPR001890">
    <property type="entry name" value="RNA-binding_CRM"/>
</dbReference>
<gene>
    <name evidence="4" type="ORF">CSB45_06880</name>
</gene>
<dbReference type="PROSITE" id="PS51295">
    <property type="entry name" value="CRM"/>
    <property type="match status" value="1"/>
</dbReference>
<feature type="domain" description="CRM" evidence="3">
    <location>
        <begin position="2"/>
        <end position="97"/>
    </location>
</feature>
<evidence type="ECO:0000259" key="3">
    <source>
        <dbReference type="PROSITE" id="PS51295"/>
    </source>
</evidence>